<gene>
    <name evidence="2" type="ORF">AWL63_10795</name>
</gene>
<dbReference type="RefSeq" id="WP_069204939.1">
    <property type="nucleotide sequence ID" value="NZ_CP014168.1"/>
</dbReference>
<organism evidence="2 3">
    <name type="scientific">Sphingomonas panacis</name>
    <dbReference type="NCBI Taxonomy" id="1560345"/>
    <lineage>
        <taxon>Bacteria</taxon>
        <taxon>Pseudomonadati</taxon>
        <taxon>Pseudomonadota</taxon>
        <taxon>Alphaproteobacteria</taxon>
        <taxon>Sphingomonadales</taxon>
        <taxon>Sphingomonadaceae</taxon>
        <taxon>Sphingomonas</taxon>
    </lineage>
</organism>
<dbReference type="STRING" id="1560345.AWL63_10795"/>
<evidence type="ECO:0000313" key="2">
    <source>
        <dbReference type="EMBL" id="AOH84378.1"/>
    </source>
</evidence>
<dbReference type="AlphaFoldDB" id="A0A1B3ZAC6"/>
<evidence type="ECO:0008006" key="4">
    <source>
        <dbReference type="Google" id="ProtNLM"/>
    </source>
</evidence>
<sequence>MILLTPELRLALRANDLSRRAWDKTSQRFDPPPVVKLFSPIGAATWLATELAEDDDTLFGLADLGFGCPELGYFSLSEIAAVRLPFGLGVERDLTFETTFALSVWTDCARRAGSILSAQTHLRRAAQGGSTPGTDPDLPQHSGEPDGG</sequence>
<keyword evidence="3" id="KW-1185">Reference proteome</keyword>
<dbReference type="EMBL" id="CP014168">
    <property type="protein sequence ID" value="AOH84378.1"/>
    <property type="molecule type" value="Genomic_DNA"/>
</dbReference>
<dbReference type="OrthoDB" id="1070337at2"/>
<dbReference type="InterPro" id="IPR021341">
    <property type="entry name" value="DUF2958"/>
</dbReference>
<accession>A0A1B3ZAC6</accession>
<dbReference type="Pfam" id="PF11171">
    <property type="entry name" value="DUF2958"/>
    <property type="match status" value="1"/>
</dbReference>
<protein>
    <recommendedName>
        <fullName evidence="4">Single-stranded DNA endonuclease</fullName>
    </recommendedName>
</protein>
<evidence type="ECO:0000256" key="1">
    <source>
        <dbReference type="SAM" id="MobiDB-lite"/>
    </source>
</evidence>
<dbReference type="KEGG" id="span:AWL63_10795"/>
<proteinExistence type="predicted"/>
<name>A0A1B3ZAC6_9SPHN</name>
<evidence type="ECO:0000313" key="3">
    <source>
        <dbReference type="Proteomes" id="UP000094256"/>
    </source>
</evidence>
<feature type="region of interest" description="Disordered" evidence="1">
    <location>
        <begin position="122"/>
        <end position="148"/>
    </location>
</feature>
<reference evidence="2 3" key="1">
    <citation type="submission" date="2016-01" db="EMBL/GenBank/DDBJ databases">
        <title>Complete genome and mega plasmid sequence of Sphingomonas panacis DCY99 elicits systemic resistance in rice to Xanthomonas oryzae.</title>
        <authorList>
            <person name="Kim Y.J."/>
            <person name="Yang D.C."/>
            <person name="Sing P."/>
        </authorList>
    </citation>
    <scope>NUCLEOTIDE SEQUENCE [LARGE SCALE GENOMIC DNA]</scope>
    <source>
        <strain evidence="2 3">DCY99</strain>
    </source>
</reference>
<dbReference type="Proteomes" id="UP000094256">
    <property type="component" value="Chromosome"/>
</dbReference>